<evidence type="ECO:0000256" key="1">
    <source>
        <dbReference type="SAM" id="MobiDB-lite"/>
    </source>
</evidence>
<dbReference type="EMBL" id="JAZDUA010000029">
    <property type="protein sequence ID" value="KAK7872106.1"/>
    <property type="molecule type" value="Genomic_DNA"/>
</dbReference>
<accession>A0AAN9VY60</accession>
<name>A0AAN9VY60_9ORTH</name>
<organism evidence="2 3">
    <name type="scientific">Gryllus longicercus</name>
    <dbReference type="NCBI Taxonomy" id="2509291"/>
    <lineage>
        <taxon>Eukaryota</taxon>
        <taxon>Metazoa</taxon>
        <taxon>Ecdysozoa</taxon>
        <taxon>Arthropoda</taxon>
        <taxon>Hexapoda</taxon>
        <taxon>Insecta</taxon>
        <taxon>Pterygota</taxon>
        <taxon>Neoptera</taxon>
        <taxon>Polyneoptera</taxon>
        <taxon>Orthoptera</taxon>
        <taxon>Ensifera</taxon>
        <taxon>Gryllidea</taxon>
        <taxon>Grylloidea</taxon>
        <taxon>Gryllidae</taxon>
        <taxon>Gryllinae</taxon>
        <taxon>Gryllus</taxon>
    </lineage>
</organism>
<dbReference type="AlphaFoldDB" id="A0AAN9VY60"/>
<gene>
    <name evidence="2" type="ORF">R5R35_005182</name>
</gene>
<keyword evidence="3" id="KW-1185">Reference proteome</keyword>
<proteinExistence type="predicted"/>
<comment type="caution">
    <text evidence="2">The sequence shown here is derived from an EMBL/GenBank/DDBJ whole genome shotgun (WGS) entry which is preliminary data.</text>
</comment>
<dbReference type="Proteomes" id="UP001378592">
    <property type="component" value="Unassembled WGS sequence"/>
</dbReference>
<feature type="compositionally biased region" description="Basic and acidic residues" evidence="1">
    <location>
        <begin position="20"/>
        <end position="36"/>
    </location>
</feature>
<evidence type="ECO:0000313" key="3">
    <source>
        <dbReference type="Proteomes" id="UP001378592"/>
    </source>
</evidence>
<evidence type="ECO:0000313" key="2">
    <source>
        <dbReference type="EMBL" id="KAK7872106.1"/>
    </source>
</evidence>
<reference evidence="2 3" key="1">
    <citation type="submission" date="2024-03" db="EMBL/GenBank/DDBJ databases">
        <title>The genome assembly and annotation of the cricket Gryllus longicercus Weissman &amp; Gray.</title>
        <authorList>
            <person name="Szrajer S."/>
            <person name="Gray D."/>
            <person name="Ylla G."/>
        </authorList>
    </citation>
    <scope>NUCLEOTIDE SEQUENCE [LARGE SCALE GENOMIC DNA]</scope>
    <source>
        <strain evidence="2">DAG 2021-001</strain>
        <tissue evidence="2">Whole body minus gut</tissue>
    </source>
</reference>
<feature type="region of interest" description="Disordered" evidence="1">
    <location>
        <begin position="20"/>
        <end position="40"/>
    </location>
</feature>
<protein>
    <submittedName>
        <fullName evidence="2">Uncharacterized protein</fullName>
    </submittedName>
</protein>
<sequence length="122" mass="13123">MFKTAQAEMNKFVTAAKDENTKKPTCDKGADAKKSAEPANKSFWSGQTEICQNSPIIITGCQKSVKVPVDVDVLVPANLALKVPVQIQLEVDAACIQSNGNCHAPMPIPGVEAQMKIAQQRE</sequence>